<dbReference type="Pfam" id="PF00534">
    <property type="entry name" value="Glycos_transf_1"/>
    <property type="match status" value="1"/>
</dbReference>
<dbReference type="PANTHER" id="PTHR12526">
    <property type="entry name" value="GLYCOSYLTRANSFERASE"/>
    <property type="match status" value="1"/>
</dbReference>
<dbReference type="InterPro" id="IPR001296">
    <property type="entry name" value="Glyco_trans_1"/>
</dbReference>
<proteinExistence type="predicted"/>
<reference evidence="3 4" key="1">
    <citation type="submission" date="2023-07" db="EMBL/GenBank/DDBJ databases">
        <title>Sorghum-associated microbial communities from plants grown in Nebraska, USA.</title>
        <authorList>
            <person name="Schachtman D."/>
        </authorList>
    </citation>
    <scope>NUCLEOTIDE SEQUENCE [LARGE SCALE GENOMIC DNA]</scope>
    <source>
        <strain evidence="3 4">4129</strain>
    </source>
</reference>
<evidence type="ECO:0000313" key="4">
    <source>
        <dbReference type="Proteomes" id="UP001269081"/>
    </source>
</evidence>
<dbReference type="Proteomes" id="UP001269081">
    <property type="component" value="Unassembled WGS sequence"/>
</dbReference>
<sequence>MRIIQIIDSLEAGGAERMAVNYANGLTQKIEFSGLVATRKEGVLQNQINEKVSYLFLNKKKKIDFSAVFRLRKYIQKSGVTIIHAHSSSFFIAILVKLTLPQIKIIWHDHYGISQDLSSRKNVVLKLASLLFNGSIAVNSSLKNWAESYLLNFNVVYFPNFISTTHDDTEKIQLKGYDGKRIICVANLRPQKNHKLLLEAAITINKQYPDWTFHLFGKDFEDTYSAEIKNIIKDSKLEETVFLYGSTNNIVSALQQCNIAVLTSLSEGLPLAILEYGQHKLPVIATKVGEIDKIITSEKEGLIVESNNVNEFINALKKLIPNENYRDGIALTLNKKVLFEYSEKNIIDHYVTWLNSLSNFTKKDSLQNEK</sequence>
<dbReference type="EMBL" id="JAVDWQ010000002">
    <property type="protein sequence ID" value="MDR7208939.1"/>
    <property type="molecule type" value="Genomic_DNA"/>
</dbReference>
<feature type="domain" description="Glycosyl transferase family 1" evidence="1">
    <location>
        <begin position="171"/>
        <end position="327"/>
    </location>
</feature>
<dbReference type="SUPFAM" id="SSF53756">
    <property type="entry name" value="UDP-Glycosyltransferase/glycogen phosphorylase"/>
    <property type="match status" value="1"/>
</dbReference>
<name>A0ABU1Y3Y2_9FLAO</name>
<feature type="domain" description="Glycosyltransferase subfamily 4-like N-terminal" evidence="2">
    <location>
        <begin position="13"/>
        <end position="164"/>
    </location>
</feature>
<evidence type="ECO:0000259" key="1">
    <source>
        <dbReference type="Pfam" id="PF00534"/>
    </source>
</evidence>
<evidence type="ECO:0000259" key="2">
    <source>
        <dbReference type="Pfam" id="PF13439"/>
    </source>
</evidence>
<dbReference type="PANTHER" id="PTHR12526:SF630">
    <property type="entry name" value="GLYCOSYLTRANSFERASE"/>
    <property type="match status" value="1"/>
</dbReference>
<dbReference type="Gene3D" id="3.40.50.2000">
    <property type="entry name" value="Glycogen Phosphorylase B"/>
    <property type="match status" value="2"/>
</dbReference>
<dbReference type="InterPro" id="IPR028098">
    <property type="entry name" value="Glyco_trans_4-like_N"/>
</dbReference>
<dbReference type="CDD" id="cd03811">
    <property type="entry name" value="GT4_GT28_WabH-like"/>
    <property type="match status" value="1"/>
</dbReference>
<dbReference type="RefSeq" id="WP_310278573.1">
    <property type="nucleotide sequence ID" value="NZ_JAVDWQ010000002.1"/>
</dbReference>
<evidence type="ECO:0000313" key="3">
    <source>
        <dbReference type="EMBL" id="MDR7208939.1"/>
    </source>
</evidence>
<keyword evidence="4" id="KW-1185">Reference proteome</keyword>
<organism evidence="3 4">
    <name type="scientific">Flavobacterium piscis</name>
    <dbReference type="NCBI Taxonomy" id="1114874"/>
    <lineage>
        <taxon>Bacteria</taxon>
        <taxon>Pseudomonadati</taxon>
        <taxon>Bacteroidota</taxon>
        <taxon>Flavobacteriia</taxon>
        <taxon>Flavobacteriales</taxon>
        <taxon>Flavobacteriaceae</taxon>
        <taxon>Flavobacterium</taxon>
    </lineage>
</organism>
<protein>
    <submittedName>
        <fullName evidence="3">Glycosyltransferase involved in cell wall biosynthesis</fullName>
    </submittedName>
</protein>
<comment type="caution">
    <text evidence="3">The sequence shown here is derived from an EMBL/GenBank/DDBJ whole genome shotgun (WGS) entry which is preliminary data.</text>
</comment>
<dbReference type="Pfam" id="PF13439">
    <property type="entry name" value="Glyco_transf_4"/>
    <property type="match status" value="1"/>
</dbReference>
<gene>
    <name evidence="3" type="ORF">J2W48_000869</name>
</gene>
<accession>A0ABU1Y3Y2</accession>